<keyword evidence="2" id="KW-0812">Transmembrane</keyword>
<evidence type="ECO:0000313" key="3">
    <source>
        <dbReference type="EMBL" id="RFU71684.1"/>
    </source>
</evidence>
<gene>
    <name evidence="3" type="ORF">D0469_00830</name>
</gene>
<evidence type="ECO:0000256" key="1">
    <source>
        <dbReference type="SAM" id="MobiDB-lite"/>
    </source>
</evidence>
<dbReference type="Proteomes" id="UP000264541">
    <property type="component" value="Unassembled WGS sequence"/>
</dbReference>
<comment type="caution">
    <text evidence="3">The sequence shown here is derived from an EMBL/GenBank/DDBJ whole genome shotgun (WGS) entry which is preliminary data.</text>
</comment>
<protein>
    <submittedName>
        <fullName evidence="3">Uncharacterized protein</fullName>
    </submittedName>
</protein>
<feature type="region of interest" description="Disordered" evidence="1">
    <location>
        <begin position="32"/>
        <end position="66"/>
    </location>
</feature>
<keyword evidence="2" id="KW-1133">Transmembrane helix</keyword>
<proteinExistence type="predicted"/>
<dbReference type="EMBL" id="QVTE01000001">
    <property type="protein sequence ID" value="RFU71684.1"/>
    <property type="molecule type" value="Genomic_DNA"/>
</dbReference>
<keyword evidence="2" id="KW-0472">Membrane</keyword>
<name>A0A372LVU6_9BACI</name>
<reference evidence="3 4" key="1">
    <citation type="submission" date="2018-08" db="EMBL/GenBank/DDBJ databases">
        <title>Bacillus chawlae sp. nov., Bacillus glennii sp. nov., and Bacillus saganii sp. nov. Isolated from the Vehicle Assembly Building at Kennedy Space Center where the Viking Spacecraft were Assembled.</title>
        <authorList>
            <person name="Seuylemezian A."/>
            <person name="Vaishampayan P."/>
        </authorList>
    </citation>
    <scope>NUCLEOTIDE SEQUENCE [LARGE SCALE GENOMIC DNA]</scope>
    <source>
        <strain evidence="3 4">V47-23a</strain>
    </source>
</reference>
<feature type="transmembrane region" description="Helical" evidence="2">
    <location>
        <begin position="6"/>
        <end position="26"/>
    </location>
</feature>
<keyword evidence="4" id="KW-1185">Reference proteome</keyword>
<feature type="compositionally biased region" description="Polar residues" evidence="1">
    <location>
        <begin position="34"/>
        <end position="50"/>
    </location>
</feature>
<evidence type="ECO:0000313" key="4">
    <source>
        <dbReference type="Proteomes" id="UP000264541"/>
    </source>
</evidence>
<evidence type="ECO:0000256" key="2">
    <source>
        <dbReference type="SAM" id="Phobius"/>
    </source>
</evidence>
<organism evidence="3 4">
    <name type="scientific">Peribacillus saganii</name>
    <dbReference type="NCBI Taxonomy" id="2303992"/>
    <lineage>
        <taxon>Bacteria</taxon>
        <taxon>Bacillati</taxon>
        <taxon>Bacillota</taxon>
        <taxon>Bacilli</taxon>
        <taxon>Bacillales</taxon>
        <taxon>Bacillaceae</taxon>
        <taxon>Peribacillus</taxon>
    </lineage>
</organism>
<dbReference type="RefSeq" id="WP_117324757.1">
    <property type="nucleotide sequence ID" value="NZ_QVTE01000001.1"/>
</dbReference>
<sequence length="147" mass="16328">MDTIIDFLLSNTFLLLIFAAFVSSLLKKKKKAVGNQNRKPSQQPGKSSEPLQKMEHIKPSLPPSVTTALNYPNKAAEIVSETKKENLQTDIANPFFSAEYKHREGEKSSLQGSTIKLDNKSIIDGIILAEVLGPPRAKRPASRRRMP</sequence>
<accession>A0A372LVU6</accession>
<dbReference type="AlphaFoldDB" id="A0A372LVU6"/>